<feature type="region of interest" description="Disordered" evidence="1">
    <location>
        <begin position="1"/>
        <end position="23"/>
    </location>
</feature>
<feature type="transmembrane region" description="Helical" evidence="2">
    <location>
        <begin position="136"/>
        <end position="157"/>
    </location>
</feature>
<dbReference type="InterPro" id="IPR009545">
    <property type="entry name" value="Claudin-like"/>
</dbReference>
<feature type="compositionally biased region" description="Basic and acidic residues" evidence="1">
    <location>
        <begin position="14"/>
        <end position="23"/>
    </location>
</feature>
<sequence length="246" mass="26894">MGRVIQNAARSKRQRVDDTRGNKLTRDVRESPLAALKLNLSYLLVAQKFRIKIMCLSALGQIIYGSVMLVALGLTITSIATPGWNQFKNGTVNDAKDGNFNLNSSGLFNFACNITNSTKSSDNNCEWKDIATWGKVVIIAICLAVLLQIAALIWNFVTFCACCCKKYIIHPLTGLAVTISICLAVAIILFWAKHESQLDIKFNKFSDVKGRGEIGYSFYMACGALAAAIIDIFVGALTVCLAKHCL</sequence>
<keyword evidence="2" id="KW-0472">Membrane</keyword>
<keyword evidence="2" id="KW-1133">Transmembrane helix</keyword>
<feature type="transmembrane region" description="Helical" evidence="2">
    <location>
        <begin position="216"/>
        <end position="242"/>
    </location>
</feature>
<keyword evidence="2" id="KW-0812">Transmembrane</keyword>
<feature type="transmembrane region" description="Helical" evidence="2">
    <location>
        <begin position="58"/>
        <end position="80"/>
    </location>
</feature>
<dbReference type="WBParaSite" id="ACRNAN_scaffold4962.g11934.t2">
    <property type="protein sequence ID" value="ACRNAN_scaffold4962.g11934.t2"/>
    <property type="gene ID" value="ACRNAN_scaffold4962.g11934"/>
</dbReference>
<protein>
    <submittedName>
        <fullName evidence="4">Uncharacterized protein</fullName>
    </submittedName>
</protein>
<dbReference type="PANTHER" id="PTHR37446:SF1">
    <property type="entry name" value="CLAUDIN"/>
    <property type="match status" value="1"/>
</dbReference>
<evidence type="ECO:0000256" key="1">
    <source>
        <dbReference type="SAM" id="MobiDB-lite"/>
    </source>
</evidence>
<evidence type="ECO:0000256" key="2">
    <source>
        <dbReference type="SAM" id="Phobius"/>
    </source>
</evidence>
<dbReference type="Pfam" id="PF06653">
    <property type="entry name" value="Claudin_3"/>
    <property type="match status" value="1"/>
</dbReference>
<keyword evidence="3" id="KW-1185">Reference proteome</keyword>
<dbReference type="Proteomes" id="UP000887540">
    <property type="component" value="Unplaced"/>
</dbReference>
<evidence type="ECO:0000313" key="4">
    <source>
        <dbReference type="WBParaSite" id="ACRNAN_scaffold4962.g11934.t2"/>
    </source>
</evidence>
<proteinExistence type="predicted"/>
<accession>A0A914E286</accession>
<organism evidence="3 4">
    <name type="scientific">Acrobeloides nanus</name>
    <dbReference type="NCBI Taxonomy" id="290746"/>
    <lineage>
        <taxon>Eukaryota</taxon>
        <taxon>Metazoa</taxon>
        <taxon>Ecdysozoa</taxon>
        <taxon>Nematoda</taxon>
        <taxon>Chromadorea</taxon>
        <taxon>Rhabditida</taxon>
        <taxon>Tylenchina</taxon>
        <taxon>Cephalobomorpha</taxon>
        <taxon>Cephaloboidea</taxon>
        <taxon>Cephalobidae</taxon>
        <taxon>Acrobeloides</taxon>
    </lineage>
</organism>
<dbReference type="Gene3D" id="1.20.140.150">
    <property type="match status" value="1"/>
</dbReference>
<dbReference type="PANTHER" id="PTHR37446">
    <property type="entry name" value="CLAUDIN-LIKE IN CAENORHABDITIS"/>
    <property type="match status" value="1"/>
</dbReference>
<evidence type="ECO:0000313" key="3">
    <source>
        <dbReference type="Proteomes" id="UP000887540"/>
    </source>
</evidence>
<feature type="transmembrane region" description="Helical" evidence="2">
    <location>
        <begin position="169"/>
        <end position="192"/>
    </location>
</feature>
<reference evidence="4" key="1">
    <citation type="submission" date="2022-11" db="UniProtKB">
        <authorList>
            <consortium name="WormBaseParasite"/>
        </authorList>
    </citation>
    <scope>IDENTIFICATION</scope>
</reference>
<name>A0A914E286_9BILA</name>
<dbReference type="AlphaFoldDB" id="A0A914E286"/>